<organism evidence="1 2">
    <name type="scientific">Aeromonas phage 2L372X</name>
    <dbReference type="NCBI Taxonomy" id="2588515"/>
    <lineage>
        <taxon>Viruses</taxon>
        <taxon>Duplodnaviria</taxon>
        <taxon>Heunggongvirae</taxon>
        <taxon>Uroviricota</taxon>
        <taxon>Caudoviricetes</taxon>
        <taxon>Plateaulakevirus</taxon>
        <taxon>Plateaulakevirus pv2L372X</taxon>
    </lineage>
</organism>
<dbReference type="Proteomes" id="UP000323400">
    <property type="component" value="Segment"/>
</dbReference>
<dbReference type="RefSeq" id="YP_009846384.1">
    <property type="nucleotide sequence ID" value="NC_048770.1"/>
</dbReference>
<dbReference type="KEGG" id="vg:55616752"/>
<dbReference type="EMBL" id="MK813938">
    <property type="protein sequence ID" value="QEG08299.1"/>
    <property type="molecule type" value="Genomic_DNA"/>
</dbReference>
<reference evidence="1 2" key="1">
    <citation type="submission" date="2019-04" db="EMBL/GenBank/DDBJ databases">
        <title>Nine Novel Phages from a Plateau Lake in Southwest China Provide Insights into Aeromonas Phage Diversity.</title>
        <authorList>
            <person name="Xiao W."/>
            <person name="Bai M."/>
            <person name="Wang Y."/>
            <person name="Cui X."/>
        </authorList>
    </citation>
    <scope>NUCLEOTIDE SEQUENCE [LARGE SCALE GENOMIC DNA]</scope>
</reference>
<proteinExistence type="predicted"/>
<keyword evidence="2" id="KW-1185">Reference proteome</keyword>
<dbReference type="GeneID" id="55616752"/>
<evidence type="ECO:0000313" key="2">
    <source>
        <dbReference type="Proteomes" id="UP000323400"/>
    </source>
</evidence>
<accession>A0A5B9N475</accession>
<name>A0A5B9N475_9CAUD</name>
<evidence type="ECO:0000313" key="1">
    <source>
        <dbReference type="EMBL" id="QEG08299.1"/>
    </source>
</evidence>
<gene>
    <name evidence="1" type="primary">2L372X_046</name>
</gene>
<protein>
    <submittedName>
        <fullName evidence="1">Uncharacterized protein</fullName>
    </submittedName>
</protein>
<sequence>MEKVIEIELEQNIYSRTGTKETTLFIKNKYEDTSFVVSCEDYIICIKNSTYSLEYSKTPSPAGVHNEQPNFYKFYIDSDLVENPKSLTQYDWQLLKIIHPEVKSFQWEIFQVMKDLVDNVTTEEYTLERIKSILQKENKIEF</sequence>